<dbReference type="PRINTS" id="PR01166">
    <property type="entry name" value="CYCOXIDASEII"/>
</dbReference>
<dbReference type="InterPro" id="IPR002429">
    <property type="entry name" value="CcO_II-like_C"/>
</dbReference>
<feature type="transmembrane region" description="Helical" evidence="12">
    <location>
        <begin position="68"/>
        <end position="89"/>
    </location>
</feature>
<dbReference type="Proteomes" id="UP000681594">
    <property type="component" value="Unassembled WGS sequence"/>
</dbReference>
<keyword evidence="4 11" id="KW-0349">Heme</keyword>
<keyword evidence="5 11" id="KW-0479">Metal-binding</keyword>
<sequence>MGPGTGDRAWGDAQSVLEPLGPEAELIADLTWVLFIGGGIIFLATMLLLAVAIRGGDGPRRILGSRRFILWAGVAFPVVVLSALLVGTLRVSAALDNRPMGAEPLKIEVIGRQFWWEVRYPGTLPSGGIVTANEIHIPVGREVELRVSAGDVYHSLWIPTLHGKIDMVPGRTNTLRLRAARPGVVRGQCTEFCGAQHALMAFYVVAETPDGYERWLERHRLPAAEPVDEFLATGRKVFAAAGCGGCHAVRGTEWDARIGPDLTHVGSRLSLAAGTLDNHRGTLGGWIAGVQDLKPGANMPSYNAVLDGRELRAVSAWLESLR</sequence>
<organism evidence="15 16">
    <name type="scientific">Pararoseomonas baculiformis</name>
    <dbReference type="NCBI Taxonomy" id="2820812"/>
    <lineage>
        <taxon>Bacteria</taxon>
        <taxon>Pseudomonadati</taxon>
        <taxon>Pseudomonadota</taxon>
        <taxon>Alphaproteobacteria</taxon>
        <taxon>Acetobacterales</taxon>
        <taxon>Acetobacteraceae</taxon>
        <taxon>Pararoseomonas</taxon>
    </lineage>
</organism>
<keyword evidence="8" id="KW-0186">Copper</keyword>
<dbReference type="Pfam" id="PF00034">
    <property type="entry name" value="Cytochrom_C"/>
    <property type="match status" value="1"/>
</dbReference>
<dbReference type="InterPro" id="IPR008972">
    <property type="entry name" value="Cupredoxin"/>
</dbReference>
<dbReference type="Gene3D" id="2.60.40.420">
    <property type="entry name" value="Cupredoxins - blue copper proteins"/>
    <property type="match status" value="1"/>
</dbReference>
<evidence type="ECO:0000256" key="9">
    <source>
        <dbReference type="ARBA" id="ARBA00023136"/>
    </source>
</evidence>
<evidence type="ECO:0000313" key="16">
    <source>
        <dbReference type="Proteomes" id="UP000681594"/>
    </source>
</evidence>
<keyword evidence="16" id="KW-1185">Reference proteome</keyword>
<keyword evidence="12" id="KW-0812">Transmembrane</keyword>
<evidence type="ECO:0000256" key="5">
    <source>
        <dbReference type="ARBA" id="ARBA00022723"/>
    </source>
</evidence>
<dbReference type="PROSITE" id="PS50857">
    <property type="entry name" value="COX2_CUA"/>
    <property type="match status" value="1"/>
</dbReference>
<evidence type="ECO:0000256" key="12">
    <source>
        <dbReference type="SAM" id="Phobius"/>
    </source>
</evidence>
<name>A0ABS4AKZ6_9PROT</name>
<dbReference type="CDD" id="cd04213">
    <property type="entry name" value="CuRO_CcO_Caa3_II"/>
    <property type="match status" value="1"/>
</dbReference>
<dbReference type="EMBL" id="JAGIZB010000041">
    <property type="protein sequence ID" value="MBP0447551.1"/>
    <property type="molecule type" value="Genomic_DNA"/>
</dbReference>
<evidence type="ECO:0000256" key="3">
    <source>
        <dbReference type="ARBA" id="ARBA00022448"/>
    </source>
</evidence>
<evidence type="ECO:0000256" key="6">
    <source>
        <dbReference type="ARBA" id="ARBA00022982"/>
    </source>
</evidence>
<dbReference type="PROSITE" id="PS51007">
    <property type="entry name" value="CYTC"/>
    <property type="match status" value="1"/>
</dbReference>
<evidence type="ECO:0000256" key="10">
    <source>
        <dbReference type="ARBA" id="ARBA00047816"/>
    </source>
</evidence>
<evidence type="ECO:0000313" key="15">
    <source>
        <dbReference type="EMBL" id="MBP0447551.1"/>
    </source>
</evidence>
<keyword evidence="3" id="KW-0813">Transport</keyword>
<evidence type="ECO:0000256" key="7">
    <source>
        <dbReference type="ARBA" id="ARBA00023004"/>
    </source>
</evidence>
<comment type="caution">
    <text evidence="15">The sequence shown here is derived from an EMBL/GenBank/DDBJ whole genome shotgun (WGS) entry which is preliminary data.</text>
</comment>
<dbReference type="PROSITE" id="PS00078">
    <property type="entry name" value="COX2"/>
    <property type="match status" value="1"/>
</dbReference>
<keyword evidence="7 11" id="KW-0408">Iron</keyword>
<evidence type="ECO:0000259" key="14">
    <source>
        <dbReference type="PROSITE" id="PS51007"/>
    </source>
</evidence>
<dbReference type="InterPro" id="IPR036909">
    <property type="entry name" value="Cyt_c-like_dom_sf"/>
</dbReference>
<evidence type="ECO:0000256" key="4">
    <source>
        <dbReference type="ARBA" id="ARBA00022617"/>
    </source>
</evidence>
<keyword evidence="6" id="KW-0249">Electron transport</keyword>
<dbReference type="InterPro" id="IPR001505">
    <property type="entry name" value="Copper_CuA"/>
</dbReference>
<dbReference type="SUPFAM" id="SSF46626">
    <property type="entry name" value="Cytochrome c"/>
    <property type="match status" value="1"/>
</dbReference>
<reference evidence="15 16" key="1">
    <citation type="submission" date="2021-03" db="EMBL/GenBank/DDBJ databases">
        <authorList>
            <person name="So Y."/>
        </authorList>
    </citation>
    <scope>NUCLEOTIDE SEQUENCE [LARGE SCALE GENOMIC DNA]</scope>
    <source>
        <strain evidence="15 16">SSH11</strain>
    </source>
</reference>
<gene>
    <name evidence="15" type="ORF">J8J14_22590</name>
</gene>
<feature type="domain" description="Cytochrome oxidase subunit II copper A binding" evidence="13">
    <location>
        <begin position="102"/>
        <end position="218"/>
    </location>
</feature>
<evidence type="ECO:0000256" key="2">
    <source>
        <dbReference type="ARBA" id="ARBA00007866"/>
    </source>
</evidence>
<dbReference type="InterPro" id="IPR009056">
    <property type="entry name" value="Cyt_c-like_dom"/>
</dbReference>
<dbReference type="SUPFAM" id="SSF49503">
    <property type="entry name" value="Cupredoxins"/>
    <property type="match status" value="1"/>
</dbReference>
<feature type="domain" description="Cytochrome c" evidence="14">
    <location>
        <begin position="229"/>
        <end position="322"/>
    </location>
</feature>
<comment type="catalytic activity">
    <reaction evidence="10">
        <text>4 Fe(II)-[cytochrome c] + O2 + 8 H(+)(in) = 4 Fe(III)-[cytochrome c] + 2 H2O + 4 H(+)(out)</text>
        <dbReference type="Rhea" id="RHEA:11436"/>
        <dbReference type="Rhea" id="RHEA-COMP:10350"/>
        <dbReference type="Rhea" id="RHEA-COMP:14399"/>
        <dbReference type="ChEBI" id="CHEBI:15377"/>
        <dbReference type="ChEBI" id="CHEBI:15378"/>
        <dbReference type="ChEBI" id="CHEBI:15379"/>
        <dbReference type="ChEBI" id="CHEBI:29033"/>
        <dbReference type="ChEBI" id="CHEBI:29034"/>
        <dbReference type="EC" id="7.1.1.9"/>
    </reaction>
</comment>
<proteinExistence type="inferred from homology"/>
<keyword evidence="9 12" id="KW-0472">Membrane</keyword>
<accession>A0ABS4AKZ6</accession>
<evidence type="ECO:0000256" key="1">
    <source>
        <dbReference type="ARBA" id="ARBA00004370"/>
    </source>
</evidence>
<dbReference type="InterPro" id="IPR045187">
    <property type="entry name" value="CcO_II"/>
</dbReference>
<evidence type="ECO:0000256" key="11">
    <source>
        <dbReference type="PROSITE-ProRule" id="PRU00433"/>
    </source>
</evidence>
<protein>
    <submittedName>
        <fullName evidence="15">C-type cytochrome</fullName>
    </submittedName>
</protein>
<dbReference type="Pfam" id="PF00116">
    <property type="entry name" value="COX2"/>
    <property type="match status" value="1"/>
</dbReference>
<dbReference type="PANTHER" id="PTHR22888:SF9">
    <property type="entry name" value="CYTOCHROME C OXIDASE SUBUNIT 2"/>
    <property type="match status" value="1"/>
</dbReference>
<keyword evidence="12" id="KW-1133">Transmembrane helix</keyword>
<feature type="transmembrane region" description="Helical" evidence="12">
    <location>
        <begin position="32"/>
        <end position="56"/>
    </location>
</feature>
<evidence type="ECO:0000259" key="13">
    <source>
        <dbReference type="PROSITE" id="PS50857"/>
    </source>
</evidence>
<comment type="subcellular location">
    <subcellularLocation>
        <location evidence="1">Membrane</location>
    </subcellularLocation>
</comment>
<evidence type="ECO:0000256" key="8">
    <source>
        <dbReference type="ARBA" id="ARBA00023008"/>
    </source>
</evidence>
<dbReference type="PANTHER" id="PTHR22888">
    <property type="entry name" value="CYTOCHROME C OXIDASE, SUBUNIT II"/>
    <property type="match status" value="1"/>
</dbReference>
<comment type="similarity">
    <text evidence="2">Belongs to the cytochrome c oxidase subunit 2 family.</text>
</comment>
<dbReference type="InterPro" id="IPR034236">
    <property type="entry name" value="CuRO_CcO_Caa3_II"/>
</dbReference>